<sequence length="154" mass="17293">MPLLHGGSSLCRRWPIVSSERPSSPCSSYHIVPSMNFPDGIILTPCHSCTVGRSISRIYQFSLWVTLFLGKVLLYNVSLASCHCCTVAHPSAGDGQFLLGFTISPCRILLFLVAALCSQFSVPTPFLLRFCERHYFGVYYGYLFFLRSLRFPAR</sequence>
<dbReference type="Proteomes" id="UP000235965">
    <property type="component" value="Unassembled WGS sequence"/>
</dbReference>
<comment type="caution">
    <text evidence="1">The sequence shown here is derived from an EMBL/GenBank/DDBJ whole genome shotgun (WGS) entry which is preliminary data.</text>
</comment>
<evidence type="ECO:0000313" key="1">
    <source>
        <dbReference type="EMBL" id="PNF33651.1"/>
    </source>
</evidence>
<name>A0A2J7QYI5_9NEOP</name>
<accession>A0A2J7QYI5</accession>
<evidence type="ECO:0000313" key="2">
    <source>
        <dbReference type="Proteomes" id="UP000235965"/>
    </source>
</evidence>
<keyword evidence="2" id="KW-1185">Reference proteome</keyword>
<proteinExistence type="predicted"/>
<gene>
    <name evidence="1" type="ORF">B7P43_G12338</name>
</gene>
<organism evidence="1 2">
    <name type="scientific">Cryptotermes secundus</name>
    <dbReference type="NCBI Taxonomy" id="105785"/>
    <lineage>
        <taxon>Eukaryota</taxon>
        <taxon>Metazoa</taxon>
        <taxon>Ecdysozoa</taxon>
        <taxon>Arthropoda</taxon>
        <taxon>Hexapoda</taxon>
        <taxon>Insecta</taxon>
        <taxon>Pterygota</taxon>
        <taxon>Neoptera</taxon>
        <taxon>Polyneoptera</taxon>
        <taxon>Dictyoptera</taxon>
        <taxon>Blattodea</taxon>
        <taxon>Blattoidea</taxon>
        <taxon>Termitoidae</taxon>
        <taxon>Kalotermitidae</taxon>
        <taxon>Cryptotermitinae</taxon>
        <taxon>Cryptotermes</taxon>
    </lineage>
</organism>
<protein>
    <submittedName>
        <fullName evidence="1">Uncharacterized protein</fullName>
    </submittedName>
</protein>
<dbReference type="AlphaFoldDB" id="A0A2J7QYI5"/>
<dbReference type="EMBL" id="NEVH01009087">
    <property type="protein sequence ID" value="PNF33651.1"/>
    <property type="molecule type" value="Genomic_DNA"/>
</dbReference>
<reference evidence="1 2" key="1">
    <citation type="submission" date="2017-12" db="EMBL/GenBank/DDBJ databases">
        <title>Hemimetabolous genomes reveal molecular basis of termite eusociality.</title>
        <authorList>
            <person name="Harrison M.C."/>
            <person name="Jongepier E."/>
            <person name="Robertson H.M."/>
            <person name="Arning N."/>
            <person name="Bitard-Feildel T."/>
            <person name="Chao H."/>
            <person name="Childers C.P."/>
            <person name="Dinh H."/>
            <person name="Doddapaneni H."/>
            <person name="Dugan S."/>
            <person name="Gowin J."/>
            <person name="Greiner C."/>
            <person name="Han Y."/>
            <person name="Hu H."/>
            <person name="Hughes D.S.T."/>
            <person name="Huylmans A.-K."/>
            <person name="Kemena C."/>
            <person name="Kremer L.P.M."/>
            <person name="Lee S.L."/>
            <person name="Lopez-Ezquerra A."/>
            <person name="Mallet L."/>
            <person name="Monroy-Kuhn J.M."/>
            <person name="Moser A."/>
            <person name="Murali S.C."/>
            <person name="Muzny D.M."/>
            <person name="Otani S."/>
            <person name="Piulachs M.-D."/>
            <person name="Poelchau M."/>
            <person name="Qu J."/>
            <person name="Schaub F."/>
            <person name="Wada-Katsumata A."/>
            <person name="Worley K.C."/>
            <person name="Xie Q."/>
            <person name="Ylla G."/>
            <person name="Poulsen M."/>
            <person name="Gibbs R.A."/>
            <person name="Schal C."/>
            <person name="Richards S."/>
            <person name="Belles X."/>
            <person name="Korb J."/>
            <person name="Bornberg-Bauer E."/>
        </authorList>
    </citation>
    <scope>NUCLEOTIDE SEQUENCE [LARGE SCALE GENOMIC DNA]</scope>
    <source>
        <tissue evidence="1">Whole body</tissue>
    </source>
</reference>